<evidence type="ECO:0000256" key="1">
    <source>
        <dbReference type="ARBA" id="ARBA00007789"/>
    </source>
</evidence>
<dbReference type="Pfam" id="PF00296">
    <property type="entry name" value="Bac_luciferase"/>
    <property type="match status" value="1"/>
</dbReference>
<dbReference type="InterPro" id="IPR050766">
    <property type="entry name" value="Bact_Lucif_Oxidored"/>
</dbReference>
<dbReference type="EMBL" id="FONR01000022">
    <property type="protein sequence ID" value="SFG52533.1"/>
    <property type="molecule type" value="Genomic_DNA"/>
</dbReference>
<evidence type="ECO:0000313" key="3">
    <source>
        <dbReference type="EMBL" id="SFG52533.1"/>
    </source>
</evidence>
<comment type="similarity">
    <text evidence="1">To bacterial alkanal monooxygenase alpha and beta chains.</text>
</comment>
<dbReference type="Proteomes" id="UP000181942">
    <property type="component" value="Unassembled WGS sequence"/>
</dbReference>
<evidence type="ECO:0000313" key="4">
    <source>
        <dbReference type="Proteomes" id="UP000181942"/>
    </source>
</evidence>
<dbReference type="PANTHER" id="PTHR30137:SF6">
    <property type="entry name" value="LUCIFERASE-LIKE MONOOXYGENASE"/>
    <property type="match status" value="1"/>
</dbReference>
<reference evidence="3 4" key="1">
    <citation type="submission" date="2016-10" db="EMBL/GenBank/DDBJ databases">
        <authorList>
            <person name="de Groot N.N."/>
        </authorList>
    </citation>
    <scope>NUCLEOTIDE SEQUENCE [LARGE SCALE GENOMIC DNA]</scope>
    <source>
        <strain evidence="3 4">OK461</strain>
    </source>
</reference>
<evidence type="ECO:0000259" key="2">
    <source>
        <dbReference type="Pfam" id="PF00296"/>
    </source>
</evidence>
<dbReference type="GO" id="GO:0005829">
    <property type="term" value="C:cytosol"/>
    <property type="evidence" value="ECO:0007669"/>
    <property type="project" value="TreeGrafter"/>
</dbReference>
<dbReference type="Gene3D" id="3.20.20.30">
    <property type="entry name" value="Luciferase-like domain"/>
    <property type="match status" value="1"/>
</dbReference>
<dbReference type="OrthoDB" id="9780518at2"/>
<organism evidence="3 4">
    <name type="scientific">Streptomyces mirabilis</name>
    <dbReference type="NCBI Taxonomy" id="68239"/>
    <lineage>
        <taxon>Bacteria</taxon>
        <taxon>Bacillati</taxon>
        <taxon>Actinomycetota</taxon>
        <taxon>Actinomycetes</taxon>
        <taxon>Kitasatosporales</taxon>
        <taxon>Streptomycetaceae</taxon>
        <taxon>Streptomyces</taxon>
    </lineage>
</organism>
<protein>
    <submittedName>
        <fullName evidence="3">Luciferase family oxidoreductase, group 1</fullName>
    </submittedName>
</protein>
<dbReference type="NCBIfam" id="TIGR03558">
    <property type="entry name" value="oxido_grp_1"/>
    <property type="match status" value="1"/>
</dbReference>
<dbReference type="PANTHER" id="PTHR30137">
    <property type="entry name" value="LUCIFERASE-LIKE MONOOXYGENASE"/>
    <property type="match status" value="1"/>
</dbReference>
<dbReference type="RefSeq" id="WP_079174494.1">
    <property type="nucleotide sequence ID" value="NZ_FONR01000022.1"/>
</dbReference>
<gene>
    <name evidence="3" type="ORF">SAMN02787118_12241</name>
</gene>
<dbReference type="CDD" id="cd00347">
    <property type="entry name" value="Flavin_utilizing_monoxygenases"/>
    <property type="match status" value="2"/>
</dbReference>
<feature type="domain" description="Luciferase-like" evidence="2">
    <location>
        <begin position="16"/>
        <end position="310"/>
    </location>
</feature>
<accession>A0A1I2SJ70</accession>
<proteinExistence type="predicted"/>
<dbReference type="AlphaFoldDB" id="A0A1I2SJ70"/>
<name>A0A1I2SJ70_9ACTN</name>
<sequence length="349" mass="37876">MVKLSIVEQATVPRDKTAIDAFGEALATTKHAEQYGFHRMWFAEHHGLGTVGSHAPEVLMGVVARETERIRIGSGAILLNHYSPLKVAELFLQLETVAPGRFDMGLGRATTGPLVDIALKRDRDSGHLDDFDQQVQEVLAFLHHDFPADHPFRRIDLMPTVTARPDPWILGSSGSSAGLAAALGVGYSFAGFINPDGAVAALRAYRKAFKPTPYGAETPRVMLGVAVFAADTDEEAHRMTWPTRAIFDSLGRTGSAPVVPSIDEASRTLTTAQKDEPSRIVNGRWPRQLAGRPETVRDQLLQMIEQTGATEIMLQSISPDQEARRYSHALIAEALDVKPAVRSAGADAA</sequence>
<dbReference type="InterPro" id="IPR036661">
    <property type="entry name" value="Luciferase-like_sf"/>
</dbReference>
<dbReference type="InterPro" id="IPR019949">
    <property type="entry name" value="CmoO-like"/>
</dbReference>
<dbReference type="InterPro" id="IPR011251">
    <property type="entry name" value="Luciferase-like_dom"/>
</dbReference>
<dbReference type="GO" id="GO:0016705">
    <property type="term" value="F:oxidoreductase activity, acting on paired donors, with incorporation or reduction of molecular oxygen"/>
    <property type="evidence" value="ECO:0007669"/>
    <property type="project" value="InterPro"/>
</dbReference>
<dbReference type="SUPFAM" id="SSF51679">
    <property type="entry name" value="Bacterial luciferase-like"/>
    <property type="match status" value="1"/>
</dbReference>